<dbReference type="EMBL" id="VBOW01000070">
    <property type="protein sequence ID" value="TMQ57067.1"/>
    <property type="molecule type" value="Genomic_DNA"/>
</dbReference>
<sequence length="327" mass="35884">MGANPMRLRWLPPLSLILALGCDQTSRFRQHDFPIVVVESFAPYGSVIWAADGQHLLFNHRPLARIQEIPPGSHLYYYIGDSTGAGIGALDLASETMRRVYPAQLGGLELSHDGQFLYYEAQGQVWRITVQADSLIVGSEMQVTNSSEGAFGPSVSNSGTRLLYYVGTGRGGIRISAASGGGDHFVGPSEGWISPDWQPNDSSFAFVRFGSSATSIAVVDTFGVQPVSIQANANSPKWSPDGTHIAFLSRGSDLNTRDKLWLMNRDGSGVRQLTTESVAPEFNWSPDGTRIAYVRFIDNDTSYVNGTIWLIDPMTLDRYQVTFNRRP</sequence>
<dbReference type="AlphaFoldDB" id="A0A538T098"/>
<dbReference type="PROSITE" id="PS51257">
    <property type="entry name" value="PROKAR_LIPOPROTEIN"/>
    <property type="match status" value="1"/>
</dbReference>
<reference evidence="2 3" key="1">
    <citation type="journal article" date="2019" name="Nat. Microbiol.">
        <title>Mediterranean grassland soil C-N compound turnover is dependent on rainfall and depth, and is mediated by genomically divergent microorganisms.</title>
        <authorList>
            <person name="Diamond S."/>
            <person name="Andeer P.F."/>
            <person name="Li Z."/>
            <person name="Crits-Christoph A."/>
            <person name="Burstein D."/>
            <person name="Anantharaman K."/>
            <person name="Lane K.R."/>
            <person name="Thomas B.C."/>
            <person name="Pan C."/>
            <person name="Northen T.R."/>
            <person name="Banfield J.F."/>
        </authorList>
    </citation>
    <scope>NUCLEOTIDE SEQUENCE [LARGE SCALE GENOMIC DNA]</scope>
    <source>
        <strain evidence="2">WS_6</strain>
    </source>
</reference>
<evidence type="ECO:0000256" key="1">
    <source>
        <dbReference type="ARBA" id="ARBA00009820"/>
    </source>
</evidence>
<accession>A0A538T098</accession>
<dbReference type="PANTHER" id="PTHR36842">
    <property type="entry name" value="PROTEIN TOLB HOMOLOG"/>
    <property type="match status" value="1"/>
</dbReference>
<comment type="similarity">
    <text evidence="1">Belongs to the TolB family.</text>
</comment>
<dbReference type="Gene3D" id="2.120.10.30">
    <property type="entry name" value="TolB, C-terminal domain"/>
    <property type="match status" value="1"/>
</dbReference>
<organism evidence="2 3">
    <name type="scientific">Eiseniibacteriota bacterium</name>
    <dbReference type="NCBI Taxonomy" id="2212470"/>
    <lineage>
        <taxon>Bacteria</taxon>
        <taxon>Candidatus Eiseniibacteriota</taxon>
    </lineage>
</organism>
<name>A0A538T098_UNCEI</name>
<gene>
    <name evidence="2" type="ORF">E6K76_11585</name>
</gene>
<evidence type="ECO:0000313" key="3">
    <source>
        <dbReference type="Proteomes" id="UP000316852"/>
    </source>
</evidence>
<dbReference type="InterPro" id="IPR011042">
    <property type="entry name" value="6-blade_b-propeller_TolB-like"/>
</dbReference>
<evidence type="ECO:0008006" key="4">
    <source>
        <dbReference type="Google" id="ProtNLM"/>
    </source>
</evidence>
<evidence type="ECO:0000313" key="2">
    <source>
        <dbReference type="EMBL" id="TMQ57067.1"/>
    </source>
</evidence>
<dbReference type="Pfam" id="PF07676">
    <property type="entry name" value="PD40"/>
    <property type="match status" value="3"/>
</dbReference>
<dbReference type="InterPro" id="IPR011659">
    <property type="entry name" value="WD40"/>
</dbReference>
<comment type="caution">
    <text evidence="2">The sequence shown here is derived from an EMBL/GenBank/DDBJ whole genome shotgun (WGS) entry which is preliminary data.</text>
</comment>
<dbReference type="SUPFAM" id="SSF69304">
    <property type="entry name" value="Tricorn protease N-terminal domain"/>
    <property type="match status" value="1"/>
</dbReference>
<proteinExistence type="inferred from homology"/>
<dbReference type="Proteomes" id="UP000316852">
    <property type="component" value="Unassembled WGS sequence"/>
</dbReference>
<dbReference type="PANTHER" id="PTHR36842:SF1">
    <property type="entry name" value="PROTEIN TOLB"/>
    <property type="match status" value="1"/>
</dbReference>
<protein>
    <recommendedName>
        <fullName evidence="4">Dipeptidylpeptidase IV N-terminal domain-containing protein</fullName>
    </recommendedName>
</protein>